<dbReference type="Proteomes" id="UP000187013">
    <property type="component" value="Unassembled WGS sequence"/>
</dbReference>
<protein>
    <submittedName>
        <fullName evidence="2">Uncharacterized protein</fullName>
    </submittedName>
</protein>
<dbReference type="EMBL" id="BDGX01000019">
    <property type="protein sequence ID" value="GAV49995.1"/>
    <property type="molecule type" value="Genomic_DNA"/>
</dbReference>
<feature type="transmembrane region" description="Helical" evidence="1">
    <location>
        <begin position="252"/>
        <end position="279"/>
    </location>
</feature>
<comment type="caution">
    <text evidence="2">The sequence shown here is derived from an EMBL/GenBank/DDBJ whole genome shotgun (WGS) entry which is preliminary data.</text>
</comment>
<evidence type="ECO:0000313" key="3">
    <source>
        <dbReference type="Proteomes" id="UP000187013"/>
    </source>
</evidence>
<keyword evidence="1" id="KW-1133">Transmembrane helix</keyword>
<feature type="transmembrane region" description="Helical" evidence="1">
    <location>
        <begin position="52"/>
        <end position="71"/>
    </location>
</feature>
<organism evidence="2 3">
    <name type="scientific">Zygosaccharomyces rouxii</name>
    <dbReference type="NCBI Taxonomy" id="4956"/>
    <lineage>
        <taxon>Eukaryota</taxon>
        <taxon>Fungi</taxon>
        <taxon>Dikarya</taxon>
        <taxon>Ascomycota</taxon>
        <taxon>Saccharomycotina</taxon>
        <taxon>Saccharomycetes</taxon>
        <taxon>Saccharomycetales</taxon>
        <taxon>Saccharomycetaceae</taxon>
        <taxon>Zygosaccharomyces</taxon>
    </lineage>
</organism>
<accession>A0A1Q3A2P0</accession>
<dbReference type="Pfam" id="PF00674">
    <property type="entry name" value="DUP"/>
    <property type="match status" value="1"/>
</dbReference>
<dbReference type="InterPro" id="IPR001142">
    <property type="entry name" value="DUP/COS"/>
</dbReference>
<name>A0A1Q3A2P0_ZYGRO</name>
<evidence type="ECO:0000313" key="2">
    <source>
        <dbReference type="EMBL" id="GAV49995.1"/>
    </source>
</evidence>
<keyword evidence="1" id="KW-0812">Transmembrane</keyword>
<dbReference type="AlphaFoldDB" id="A0A1Q3A2P0"/>
<proteinExistence type="predicted"/>
<sequence length="286" mass="33435">MSMISDESEMDLEKCVQMYEEEEIELPEDSSGGKLTYFLAPYFFEKTWISDIILPLSAAYSSSFVLLAYSSLRGFYDDQLETKLSDIFSPLWMIIHYFLCFTVFFMNFIYHRKKIDIETKVLQKLLKEVGEMDLTGDPVAWRKIASRVNHFSEEKGYHYSVFYGGGHCMRFFVRELVKPIERQTYDIRCYCEGKMYRNFWKNPSNKVLVERAVANYDESVENFGELSYTAEEDGCRDDIFEKSRSIFNTSMLYLGTIEVASFMIMALALLVLLISRAIFNSFPTPQ</sequence>
<reference evidence="2 3" key="1">
    <citation type="submission" date="2016-08" db="EMBL/GenBank/DDBJ databases">
        <title>Draft genome sequence of allopolyploid Zygosaccharomyces rouxii.</title>
        <authorList>
            <person name="Watanabe J."/>
            <person name="Uehara K."/>
            <person name="Mogi Y."/>
            <person name="Tsukioka Y."/>
        </authorList>
    </citation>
    <scope>NUCLEOTIDE SEQUENCE [LARGE SCALE GENOMIC DNA]</scope>
    <source>
        <strain evidence="2 3">NBRC 110957</strain>
    </source>
</reference>
<gene>
    <name evidence="2" type="ORF">ZYGR_0S01280</name>
</gene>
<keyword evidence="1" id="KW-0472">Membrane</keyword>
<evidence type="ECO:0000256" key="1">
    <source>
        <dbReference type="SAM" id="Phobius"/>
    </source>
</evidence>
<feature type="transmembrane region" description="Helical" evidence="1">
    <location>
        <begin position="91"/>
        <end position="110"/>
    </location>
</feature>